<evidence type="ECO:0000313" key="3">
    <source>
        <dbReference type="Proteomes" id="UP000316213"/>
    </source>
</evidence>
<accession>A0A5C5ZVM6</accession>
<dbReference type="EMBL" id="SJPM01000014">
    <property type="protein sequence ID" value="TWT91614.1"/>
    <property type="molecule type" value="Genomic_DNA"/>
</dbReference>
<feature type="region of interest" description="Disordered" evidence="1">
    <location>
        <begin position="34"/>
        <end position="69"/>
    </location>
</feature>
<feature type="compositionally biased region" description="Basic and acidic residues" evidence="1">
    <location>
        <begin position="47"/>
        <end position="59"/>
    </location>
</feature>
<gene>
    <name evidence="2" type="ORF">Pla100_50050</name>
</gene>
<sequence length="69" mass="7631">MNDPILDELHATRERLLAESGGTLATLVARLQREESTSGRVLWTPRRTKDCTEADEQPRPDGASTPSAR</sequence>
<keyword evidence="3" id="KW-1185">Reference proteome</keyword>
<proteinExistence type="predicted"/>
<protein>
    <submittedName>
        <fullName evidence="2">Uncharacterized protein</fullName>
    </submittedName>
</protein>
<reference evidence="2 3" key="1">
    <citation type="submission" date="2019-02" db="EMBL/GenBank/DDBJ databases">
        <title>Deep-cultivation of Planctomycetes and their phenomic and genomic characterization uncovers novel biology.</title>
        <authorList>
            <person name="Wiegand S."/>
            <person name="Jogler M."/>
            <person name="Boedeker C."/>
            <person name="Pinto D."/>
            <person name="Vollmers J."/>
            <person name="Rivas-Marin E."/>
            <person name="Kohn T."/>
            <person name="Peeters S.H."/>
            <person name="Heuer A."/>
            <person name="Rast P."/>
            <person name="Oberbeckmann S."/>
            <person name="Bunk B."/>
            <person name="Jeske O."/>
            <person name="Meyerdierks A."/>
            <person name="Storesund J.E."/>
            <person name="Kallscheuer N."/>
            <person name="Luecker S."/>
            <person name="Lage O.M."/>
            <person name="Pohl T."/>
            <person name="Merkel B.J."/>
            <person name="Hornburger P."/>
            <person name="Mueller R.-W."/>
            <person name="Bruemmer F."/>
            <person name="Labrenz M."/>
            <person name="Spormann A.M."/>
            <person name="Op Den Camp H."/>
            <person name="Overmann J."/>
            <person name="Amann R."/>
            <person name="Jetten M.S.M."/>
            <person name="Mascher T."/>
            <person name="Medema M.H."/>
            <person name="Devos D.P."/>
            <person name="Kaster A.-K."/>
            <person name="Ovreas L."/>
            <person name="Rohde M."/>
            <person name="Galperin M.Y."/>
            <person name="Jogler C."/>
        </authorList>
    </citation>
    <scope>NUCLEOTIDE SEQUENCE [LARGE SCALE GENOMIC DNA]</scope>
    <source>
        <strain evidence="2 3">Pla100</strain>
    </source>
</reference>
<evidence type="ECO:0000256" key="1">
    <source>
        <dbReference type="SAM" id="MobiDB-lite"/>
    </source>
</evidence>
<comment type="caution">
    <text evidence="2">The sequence shown here is derived from an EMBL/GenBank/DDBJ whole genome shotgun (WGS) entry which is preliminary data.</text>
</comment>
<name>A0A5C5ZVM6_9BACT</name>
<evidence type="ECO:0000313" key="2">
    <source>
        <dbReference type="EMBL" id="TWT91614.1"/>
    </source>
</evidence>
<dbReference type="Proteomes" id="UP000316213">
    <property type="component" value="Unassembled WGS sequence"/>
</dbReference>
<organism evidence="2 3">
    <name type="scientific">Neorhodopirellula pilleata</name>
    <dbReference type="NCBI Taxonomy" id="2714738"/>
    <lineage>
        <taxon>Bacteria</taxon>
        <taxon>Pseudomonadati</taxon>
        <taxon>Planctomycetota</taxon>
        <taxon>Planctomycetia</taxon>
        <taxon>Pirellulales</taxon>
        <taxon>Pirellulaceae</taxon>
        <taxon>Neorhodopirellula</taxon>
    </lineage>
</organism>
<dbReference type="AlphaFoldDB" id="A0A5C5ZVM6"/>